<protein>
    <recommendedName>
        <fullName evidence="1">anthranilate synthase</fullName>
        <ecNumber evidence="1">4.1.3.27</ecNumber>
    </recommendedName>
</protein>
<accession>A0ABS7FC64</accession>
<proteinExistence type="predicted"/>
<dbReference type="RefSeq" id="WP_181243325.1">
    <property type="nucleotide sequence ID" value="NZ_CP142381.1"/>
</dbReference>
<feature type="domain" description="Chorismate-utilising enzyme C-terminal" evidence="6">
    <location>
        <begin position="113"/>
        <end position="375"/>
    </location>
</feature>
<dbReference type="Proteomes" id="UP000711178">
    <property type="component" value="Unassembled WGS sequence"/>
</dbReference>
<dbReference type="InterPro" id="IPR017926">
    <property type="entry name" value="GATASE"/>
</dbReference>
<dbReference type="InterPro" id="IPR019999">
    <property type="entry name" value="Anth_synth_I-like"/>
</dbReference>
<keyword evidence="8" id="KW-1185">Reference proteome</keyword>
<evidence type="ECO:0000256" key="1">
    <source>
        <dbReference type="ARBA" id="ARBA00012266"/>
    </source>
</evidence>
<dbReference type="Gene3D" id="3.40.50.880">
    <property type="match status" value="1"/>
</dbReference>
<dbReference type="EMBL" id="JAHDTB010000004">
    <property type="protein sequence ID" value="MBW8287371.1"/>
    <property type="molecule type" value="Genomic_DNA"/>
</dbReference>
<dbReference type="InterPro" id="IPR005801">
    <property type="entry name" value="ADC_synthase"/>
</dbReference>
<sequence length="638" mass="71553">MTTTFPFQEDECFFLMRRKNEPTVLACTGKVERFRHLADIPMKSGLADSHTFDSVNLIPFAQARERGFPVHDDGEPIVSLQIENSQYFPLSQFVEMLPNEQVDISNISFTTDQAEYEAIIRNIINCEIGTGQGANFVIARECVAHIGNAELSGILSIFRSLLLNEFGAYWTFAFYDGEHYYLGASPERHISASCGEVMMNPISGTYRKNSAYEVAESEKDFLEFLQDEKEIFELFMVCDEELKIMSEICDQGGSVIGPMLKEMSRLIHTEYLLVGKTDKSIIDLLRRSMFAPTVTGSPVLSAFRVIHRYEKQSRGYYGATIALVGRNKDGSATLDAPILIRTLQIDRAGKAVARVGATLVRGSNPTHEAWETETKIAGLFNAVRNAGKSPALPERLLDKMDHEQIQRLLQSRNAYLSRFWFESQDADFGTEPSLRGKSVTIVDAEDDFSVMLKRLLEQLEMQVSLVSFADYNPQLHQSDLLVAGPGPGNPLDSQDGKMMRLRNIIAARLESGQAMLCVCLSHQILCDILGFPVITKAVPLQGTQQVIDLFGTQQRVGFYNTYVGLATQTLEQVRVASDEESREIHALQSERFFSVQFHPESILTPHGFELTRKILSRLLLTRQFEGRERPVLIGGAVL</sequence>
<name>A0ABS7FC64_9NEIS</name>
<dbReference type="PANTHER" id="PTHR11236:SF49">
    <property type="entry name" value="ANTHRANILATE SYNTHASE COMPONENT 1"/>
    <property type="match status" value="1"/>
</dbReference>
<dbReference type="CDD" id="cd01743">
    <property type="entry name" value="GATase1_Anthranilate_Synthase"/>
    <property type="match status" value="1"/>
</dbReference>
<evidence type="ECO:0000313" key="8">
    <source>
        <dbReference type="Proteomes" id="UP000711178"/>
    </source>
</evidence>
<dbReference type="InterPro" id="IPR015890">
    <property type="entry name" value="Chorismate_C"/>
</dbReference>
<dbReference type="SUPFAM" id="SSF56322">
    <property type="entry name" value="ADC synthase"/>
    <property type="match status" value="1"/>
</dbReference>
<dbReference type="PRINTS" id="PR00097">
    <property type="entry name" value="ANTSNTHASEII"/>
</dbReference>
<dbReference type="Pfam" id="PF00425">
    <property type="entry name" value="Chorismate_bind"/>
    <property type="match status" value="1"/>
</dbReference>
<dbReference type="EC" id="4.1.3.27" evidence="1"/>
<keyword evidence="2" id="KW-0315">Glutamine amidotransferase</keyword>
<comment type="caution">
    <text evidence="7">The sequence shown here is derived from an EMBL/GenBank/DDBJ whole genome shotgun (WGS) entry which is preliminary data.</text>
</comment>
<organism evidence="7 8">
    <name type="scientific">Chromobacterium subtsugae</name>
    <dbReference type="NCBI Taxonomy" id="251747"/>
    <lineage>
        <taxon>Bacteria</taxon>
        <taxon>Pseudomonadati</taxon>
        <taxon>Pseudomonadota</taxon>
        <taxon>Betaproteobacteria</taxon>
        <taxon>Neisseriales</taxon>
        <taxon>Chromobacteriaceae</taxon>
        <taxon>Chromobacterium</taxon>
    </lineage>
</organism>
<gene>
    <name evidence="7" type="ORF">KIF53_06980</name>
</gene>
<dbReference type="InterPro" id="IPR006221">
    <property type="entry name" value="TrpG/PapA_dom"/>
</dbReference>
<evidence type="ECO:0000256" key="2">
    <source>
        <dbReference type="ARBA" id="ARBA00022962"/>
    </source>
</evidence>
<reference evidence="7 8" key="1">
    <citation type="submission" date="2021-05" db="EMBL/GenBank/DDBJ databases">
        <title>Draft Whole Genome Sequencing Of Biosensor Chromobacterium violaceum Strain CV026 Reveals A Regulatory RNA In Chromobacterium violaceum Phenotype Regulatory Network.</title>
        <authorList>
            <person name="Hong K.W."/>
            <person name="Chan K.G."/>
            <person name="Chang C.-Y."/>
        </authorList>
    </citation>
    <scope>NUCLEOTIDE SEQUENCE [LARGE SCALE GENOMIC DNA]</scope>
    <source>
        <strain evidence="7 8">ATCC 31532</strain>
    </source>
</reference>
<dbReference type="GeneID" id="89686724"/>
<dbReference type="PRINTS" id="PR00096">
    <property type="entry name" value="GATASE"/>
</dbReference>
<keyword evidence="3" id="KW-0456">Lyase</keyword>
<evidence type="ECO:0000259" key="5">
    <source>
        <dbReference type="Pfam" id="PF00117"/>
    </source>
</evidence>
<evidence type="ECO:0000256" key="3">
    <source>
        <dbReference type="ARBA" id="ARBA00023239"/>
    </source>
</evidence>
<evidence type="ECO:0000256" key="4">
    <source>
        <dbReference type="ARBA" id="ARBA00047683"/>
    </source>
</evidence>
<dbReference type="InterPro" id="IPR029062">
    <property type="entry name" value="Class_I_gatase-like"/>
</dbReference>
<evidence type="ECO:0000313" key="7">
    <source>
        <dbReference type="EMBL" id="MBW8287371.1"/>
    </source>
</evidence>
<dbReference type="PROSITE" id="PS51273">
    <property type="entry name" value="GATASE_TYPE_1"/>
    <property type="match status" value="1"/>
</dbReference>
<dbReference type="Pfam" id="PF00117">
    <property type="entry name" value="GATase"/>
    <property type="match status" value="1"/>
</dbReference>
<comment type="catalytic activity">
    <reaction evidence="4">
        <text>chorismate + L-glutamine = anthranilate + pyruvate + L-glutamate + H(+)</text>
        <dbReference type="Rhea" id="RHEA:21732"/>
        <dbReference type="ChEBI" id="CHEBI:15361"/>
        <dbReference type="ChEBI" id="CHEBI:15378"/>
        <dbReference type="ChEBI" id="CHEBI:16567"/>
        <dbReference type="ChEBI" id="CHEBI:29748"/>
        <dbReference type="ChEBI" id="CHEBI:29985"/>
        <dbReference type="ChEBI" id="CHEBI:58359"/>
        <dbReference type="EC" id="4.1.3.27"/>
    </reaction>
</comment>
<dbReference type="Gene3D" id="3.60.120.10">
    <property type="entry name" value="Anthranilate synthase"/>
    <property type="match status" value="1"/>
</dbReference>
<dbReference type="SUPFAM" id="SSF52317">
    <property type="entry name" value="Class I glutamine amidotransferase-like"/>
    <property type="match status" value="1"/>
</dbReference>
<evidence type="ECO:0000259" key="6">
    <source>
        <dbReference type="Pfam" id="PF00425"/>
    </source>
</evidence>
<dbReference type="PANTHER" id="PTHR11236">
    <property type="entry name" value="AMINOBENZOATE/ANTHRANILATE SYNTHASE"/>
    <property type="match status" value="1"/>
</dbReference>
<feature type="domain" description="Glutamine amidotransferase" evidence="5">
    <location>
        <begin position="441"/>
        <end position="614"/>
    </location>
</feature>